<organism evidence="2 3">
    <name type="scientific">Basidiobolus meristosporus CBS 931.73</name>
    <dbReference type="NCBI Taxonomy" id="1314790"/>
    <lineage>
        <taxon>Eukaryota</taxon>
        <taxon>Fungi</taxon>
        <taxon>Fungi incertae sedis</taxon>
        <taxon>Zoopagomycota</taxon>
        <taxon>Entomophthoromycotina</taxon>
        <taxon>Basidiobolomycetes</taxon>
        <taxon>Basidiobolales</taxon>
        <taxon>Basidiobolaceae</taxon>
        <taxon>Basidiobolus</taxon>
    </lineage>
</organism>
<feature type="compositionally biased region" description="Polar residues" evidence="1">
    <location>
        <begin position="30"/>
        <end position="56"/>
    </location>
</feature>
<reference evidence="2 3" key="1">
    <citation type="submission" date="2016-07" db="EMBL/GenBank/DDBJ databases">
        <title>Pervasive Adenine N6-methylation of Active Genes in Fungi.</title>
        <authorList>
            <consortium name="DOE Joint Genome Institute"/>
            <person name="Mondo S.J."/>
            <person name="Dannebaum R.O."/>
            <person name="Kuo R.C."/>
            <person name="Labutti K."/>
            <person name="Haridas S."/>
            <person name="Kuo A."/>
            <person name="Salamov A."/>
            <person name="Ahrendt S.R."/>
            <person name="Lipzen A."/>
            <person name="Sullivan W."/>
            <person name="Andreopoulos W.B."/>
            <person name="Clum A."/>
            <person name="Lindquist E."/>
            <person name="Daum C."/>
            <person name="Ramamoorthy G.K."/>
            <person name="Gryganskyi A."/>
            <person name="Culley D."/>
            <person name="Magnuson J.K."/>
            <person name="James T.Y."/>
            <person name="O'Malley M.A."/>
            <person name="Stajich J.E."/>
            <person name="Spatafora J.W."/>
            <person name="Visel A."/>
            <person name="Grigoriev I.V."/>
        </authorList>
    </citation>
    <scope>NUCLEOTIDE SEQUENCE [LARGE SCALE GENOMIC DNA]</scope>
    <source>
        <strain evidence="2 3">CBS 931.73</strain>
    </source>
</reference>
<dbReference type="EMBL" id="MCFE01000308">
    <property type="protein sequence ID" value="ORX91766.1"/>
    <property type="molecule type" value="Genomic_DNA"/>
</dbReference>
<keyword evidence="3" id="KW-1185">Reference proteome</keyword>
<gene>
    <name evidence="2" type="ORF">K493DRAFT_48399</name>
</gene>
<feature type="region of interest" description="Disordered" evidence="1">
    <location>
        <begin position="1"/>
        <end position="85"/>
    </location>
</feature>
<evidence type="ECO:0000256" key="1">
    <source>
        <dbReference type="SAM" id="MobiDB-lite"/>
    </source>
</evidence>
<comment type="caution">
    <text evidence="2">The sequence shown here is derived from an EMBL/GenBank/DDBJ whole genome shotgun (WGS) entry which is preliminary data.</text>
</comment>
<sequence>MTTRATTSQRYSGHPHQSPRYSSDVPLPTRGSSHPANVLQSEQAATNANLSKQTYPLHNHAQASSSPNPQSAPPNPINHNQEEKKGFVGHLLDILTCRACS</sequence>
<evidence type="ECO:0000313" key="3">
    <source>
        <dbReference type="Proteomes" id="UP000193498"/>
    </source>
</evidence>
<evidence type="ECO:0000313" key="2">
    <source>
        <dbReference type="EMBL" id="ORX91766.1"/>
    </source>
</evidence>
<proteinExistence type="predicted"/>
<dbReference type="AlphaFoldDB" id="A0A1Y1Y210"/>
<accession>A0A1Y1Y210</accession>
<dbReference type="Proteomes" id="UP000193498">
    <property type="component" value="Unassembled WGS sequence"/>
</dbReference>
<feature type="compositionally biased region" description="Polar residues" evidence="1">
    <location>
        <begin position="1"/>
        <end position="11"/>
    </location>
</feature>
<dbReference type="InParanoid" id="A0A1Y1Y210"/>
<name>A0A1Y1Y210_9FUNG</name>
<protein>
    <submittedName>
        <fullName evidence="2">Uncharacterized protein</fullName>
    </submittedName>
</protein>